<dbReference type="GeneID" id="101655361"/>
<protein>
    <submittedName>
        <fullName evidence="4">Keratin-associated protein 29-1</fullName>
    </submittedName>
</protein>
<evidence type="ECO:0000313" key="3">
    <source>
        <dbReference type="Proteomes" id="UP000694863"/>
    </source>
</evidence>
<gene>
    <name evidence="4" type="primary">KRTAP29-1</name>
</gene>
<evidence type="ECO:0000313" key="4">
    <source>
        <dbReference type="RefSeq" id="XP_012861247.2"/>
    </source>
</evidence>
<dbReference type="PANTHER" id="PTHR23260">
    <property type="entry name" value="KERATIN ASSOCIATED PROTEIN 3-3-RELATED"/>
    <property type="match status" value="1"/>
</dbReference>
<name>A0ABM0ZRI3_ECHTE</name>
<evidence type="ECO:0000256" key="2">
    <source>
        <dbReference type="ARBA" id="ARBA00022744"/>
    </source>
</evidence>
<keyword evidence="3" id="KW-1185">Reference proteome</keyword>
<dbReference type="Proteomes" id="UP000694863">
    <property type="component" value="Unplaced"/>
</dbReference>
<dbReference type="PANTHER" id="PTHR23260:SF7">
    <property type="entry name" value="KERATIN-ASSOCIATED PROTEIN 26-1"/>
    <property type="match status" value="1"/>
</dbReference>
<accession>A0ABM0ZRI3</accession>
<dbReference type="RefSeq" id="XP_012861247.2">
    <property type="nucleotide sequence ID" value="XM_013005793.2"/>
</dbReference>
<dbReference type="InterPro" id="IPR007659">
    <property type="entry name" value="Keratin_matx"/>
</dbReference>
<reference evidence="4" key="1">
    <citation type="submission" date="2025-08" db="UniProtKB">
        <authorList>
            <consortium name="RefSeq"/>
        </authorList>
    </citation>
    <scope>IDENTIFICATION</scope>
</reference>
<keyword evidence="1" id="KW-0677">Repeat</keyword>
<keyword evidence="2" id="KW-0416">Keratin</keyword>
<sequence>MNQASVGRYKVRKLMRRRESISIVVDTCPGSTMSIPAVPTISICPNSDSFRKSICLPSSCQSRTWQLVTCQENRQPSSTVPSDCVPASCRTTCLPSTSSVGFACQPLCSFHKACCESGPAQSTCLANSCQPPCSESAGCQIKGGGASLCQQGSCQEPVCVSRSHQEACHQSVCFDTRSCHPSCPEVTPCPETSCPPTICVSDPCQPSCCQASSCRPIGCESQPCTTYYQPVCYMSKPCPSVSGMCVRCQPSMYVFNPCSPLCWVPSSWHLLPCQPAPRPSFICQPVANCQLPCSVKNPCKSVPGGTRLPGKSNGGGPPSCNPNACKSPPCQPACCVTGLGKSSSGVSNGLPAPSTSFCKAKDRVPTPCQPGPECSFRKATLH</sequence>
<evidence type="ECO:0000256" key="1">
    <source>
        <dbReference type="ARBA" id="ARBA00022737"/>
    </source>
</evidence>
<proteinExistence type="predicted"/>
<organism evidence="3 4">
    <name type="scientific">Echinops telfairi</name>
    <name type="common">Lesser hedgehog tenrec</name>
    <dbReference type="NCBI Taxonomy" id="9371"/>
    <lineage>
        <taxon>Eukaryota</taxon>
        <taxon>Metazoa</taxon>
        <taxon>Chordata</taxon>
        <taxon>Craniata</taxon>
        <taxon>Vertebrata</taxon>
        <taxon>Euteleostomi</taxon>
        <taxon>Mammalia</taxon>
        <taxon>Eutheria</taxon>
        <taxon>Afrotheria</taxon>
        <taxon>Tenrecidae</taxon>
        <taxon>Tenrecinae</taxon>
        <taxon>Echinops</taxon>
    </lineage>
</organism>